<proteinExistence type="inferred from homology"/>
<evidence type="ECO:0000256" key="3">
    <source>
        <dbReference type="ARBA" id="ARBA00023125"/>
    </source>
</evidence>
<keyword evidence="10" id="KW-1185">Reference proteome</keyword>
<dbReference type="InterPro" id="IPR012337">
    <property type="entry name" value="RNaseH-like_sf"/>
</dbReference>
<dbReference type="InterPro" id="IPR047952">
    <property type="entry name" value="Transpos_IS4"/>
</dbReference>
<evidence type="ECO:0000256" key="2">
    <source>
        <dbReference type="ARBA" id="ARBA00022578"/>
    </source>
</evidence>
<reference evidence="7 9" key="1">
    <citation type="submission" date="2017-11" db="EMBL/GenBank/DDBJ databases">
        <title>Comparitive Functional Genomics of Dry Heat Resistant strains isolated from the Viking Spacecraft.</title>
        <authorList>
            <person name="Seuylemezian A."/>
            <person name="Cooper K."/>
            <person name="Vaishampayan P."/>
        </authorList>
    </citation>
    <scope>NUCLEOTIDE SEQUENCE [LARGE SCALE GENOMIC DNA]</scope>
    <source>
        <strain evidence="7 9">M4.6</strain>
    </source>
</reference>
<comment type="similarity">
    <text evidence="1">Belongs to the transposase 11 family.</text>
</comment>
<evidence type="ECO:0000313" key="9">
    <source>
        <dbReference type="Proteomes" id="UP000234951"/>
    </source>
</evidence>
<dbReference type="Pfam" id="PF01609">
    <property type="entry name" value="DDE_Tnp_1"/>
    <property type="match status" value="1"/>
</dbReference>
<dbReference type="OrthoDB" id="368860at2"/>
<comment type="caution">
    <text evidence="7">The sequence shown here is derived from an EMBL/GenBank/DDBJ whole genome shotgun (WGS) entry which is preliminary data.</text>
</comment>
<evidence type="ECO:0000313" key="10">
    <source>
        <dbReference type="Proteomes" id="UP000235114"/>
    </source>
</evidence>
<dbReference type="GO" id="GO:0006313">
    <property type="term" value="P:DNA transposition"/>
    <property type="evidence" value="ECO:0007669"/>
    <property type="project" value="InterPro"/>
</dbReference>
<name>A0A2N5GHV2_9BACI</name>
<dbReference type="Gene3D" id="3.90.350.10">
    <property type="entry name" value="Transposase Inhibitor Protein From Tn5, Chain A, domain 1"/>
    <property type="match status" value="1"/>
</dbReference>
<evidence type="ECO:0000256" key="4">
    <source>
        <dbReference type="ARBA" id="ARBA00023172"/>
    </source>
</evidence>
<dbReference type="Proteomes" id="UP000235114">
    <property type="component" value="Unassembled WGS sequence"/>
</dbReference>
<dbReference type="NCBIfam" id="NF033592">
    <property type="entry name" value="transpos_IS4_1"/>
    <property type="match status" value="1"/>
</dbReference>
<dbReference type="GO" id="GO:0003677">
    <property type="term" value="F:DNA binding"/>
    <property type="evidence" value="ECO:0007669"/>
    <property type="project" value="UniProtKB-KW"/>
</dbReference>
<dbReference type="EMBL" id="PGVA01000052">
    <property type="protein sequence ID" value="PLR80423.1"/>
    <property type="molecule type" value="Genomic_DNA"/>
</dbReference>
<evidence type="ECO:0000256" key="1">
    <source>
        <dbReference type="ARBA" id="ARBA00010075"/>
    </source>
</evidence>
<dbReference type="InterPro" id="IPR002559">
    <property type="entry name" value="Transposase_11"/>
</dbReference>
<gene>
    <name evidence="7" type="ORF">CU635_18245</name>
    <name evidence="8" type="ORF">CVD25_19030</name>
</gene>
<dbReference type="Pfam" id="PF14294">
    <property type="entry name" value="DUF4372"/>
    <property type="match status" value="1"/>
</dbReference>
<reference evidence="8 10" key="2">
    <citation type="submission" date="2017-12" db="EMBL/GenBank/DDBJ databases">
        <title>Comparative Functional Genomics of Dry Heat Resistant strains isolated from the Viking Spacecraft.</title>
        <authorList>
            <person name="Seuylemezian A."/>
            <person name="Cooper K."/>
            <person name="Vaishampayan P."/>
        </authorList>
    </citation>
    <scope>NUCLEOTIDE SEQUENCE [LARGE SCALE GENOMIC DNA]</scope>
    <source>
        <strain evidence="8 10">ATCC 29669</strain>
    </source>
</reference>
<evidence type="ECO:0000259" key="5">
    <source>
        <dbReference type="Pfam" id="PF01609"/>
    </source>
</evidence>
<evidence type="ECO:0000259" key="6">
    <source>
        <dbReference type="Pfam" id="PF14294"/>
    </source>
</evidence>
<feature type="domain" description="DUF4372" evidence="6">
    <location>
        <begin position="7"/>
        <end position="78"/>
    </location>
</feature>
<dbReference type="EMBL" id="PGVD01000062">
    <property type="protein sequence ID" value="PLR91903.1"/>
    <property type="molecule type" value="Genomic_DNA"/>
</dbReference>
<feature type="domain" description="Transposase IS4-like" evidence="5">
    <location>
        <begin position="126"/>
        <end position="327"/>
    </location>
</feature>
<dbReference type="RefSeq" id="WP_101578810.1">
    <property type="nucleotide sequence ID" value="NZ_PGVA01000052.1"/>
</dbReference>
<keyword evidence="4" id="KW-0233">DNA recombination</keyword>
<dbReference type="AlphaFoldDB" id="A0A2N5GHV2"/>
<evidence type="ECO:0000313" key="7">
    <source>
        <dbReference type="EMBL" id="PLR80423.1"/>
    </source>
</evidence>
<dbReference type="PANTHER" id="PTHR33258">
    <property type="entry name" value="TRANSPOSASE INSL FOR INSERTION SEQUENCE ELEMENT IS186A-RELATED"/>
    <property type="match status" value="1"/>
</dbReference>
<dbReference type="GO" id="GO:0004803">
    <property type="term" value="F:transposase activity"/>
    <property type="evidence" value="ECO:0007669"/>
    <property type="project" value="InterPro"/>
</dbReference>
<evidence type="ECO:0000313" key="8">
    <source>
        <dbReference type="EMBL" id="PLR91903.1"/>
    </source>
</evidence>
<keyword evidence="2" id="KW-0815">Transposition</keyword>
<keyword evidence="3" id="KW-0238">DNA-binding</keyword>
<dbReference type="Proteomes" id="UP000234951">
    <property type="component" value="Unassembled WGS sequence"/>
</dbReference>
<organism evidence="7 9">
    <name type="scientific">Bacillus canaveralius</name>
    <dbReference type="NCBI Taxonomy" id="1403243"/>
    <lineage>
        <taxon>Bacteria</taxon>
        <taxon>Bacillati</taxon>
        <taxon>Bacillota</taxon>
        <taxon>Bacilli</taxon>
        <taxon>Bacillales</taxon>
        <taxon>Bacillaceae</taxon>
        <taxon>Bacillus</taxon>
    </lineage>
</organism>
<protein>
    <submittedName>
        <fullName evidence="7">Uncharacterized protein</fullName>
    </submittedName>
</protein>
<accession>A0A2N5GHV2</accession>
<dbReference type="InterPro" id="IPR025399">
    <property type="entry name" value="DUF4372"/>
</dbReference>
<dbReference type="SUPFAM" id="SSF53098">
    <property type="entry name" value="Ribonuclease H-like"/>
    <property type="match status" value="1"/>
</dbReference>
<sequence length="409" mass="47927">MDKNNIKSVFKEYIQPAEMKVISKIIEQMNVDKYVKKLDSLSFIKLFIYAQLKQLPSLKKISFKVRHRKKLQKELGLKSISKSQLSRKLSGLPPDIFQAILQHLIQQIHREFGKEKGNNLLGKIHLIDSTTISFCLSQYRWADFRNTKAGVKIHTRVVFYEGETSPDKIIVTPARPADATQLDALMVIEKDALHVFDRGYFDFEKFDEYCKQNVRFCTRLKDNTIIHVIEELPVDPSSNILREAVVKLGKMKSPVRLIETKDSQGNTISIIINDAKMSAQEISDLYRNRWQIELFFKWMKQHLVIKKCYGKSANAVYNQIHIAMITFCLTLLMKKKVRYQGTLLEMLEYVEEFWSRSFSVFLKELVKKPDRSSLGRRRLHHERIFRETLAQFEEGDTQHLNDQNYDPIC</sequence>
<dbReference type="PANTHER" id="PTHR33258:SF1">
    <property type="entry name" value="TRANSPOSASE INSL FOR INSERTION SEQUENCE ELEMENT IS186A-RELATED"/>
    <property type="match status" value="1"/>
</dbReference>